<evidence type="ECO:0000256" key="2">
    <source>
        <dbReference type="ARBA" id="ARBA00008806"/>
    </source>
</evidence>
<dbReference type="InterPro" id="IPR027417">
    <property type="entry name" value="P-loop_NTPase"/>
</dbReference>
<evidence type="ECO:0000256" key="1">
    <source>
        <dbReference type="ARBA" id="ARBA00004651"/>
    </source>
</evidence>
<feature type="transmembrane region" description="Helical" evidence="7">
    <location>
        <begin position="16"/>
        <end position="41"/>
    </location>
</feature>
<evidence type="ECO:0000256" key="6">
    <source>
        <dbReference type="ARBA" id="ARBA00023136"/>
    </source>
</evidence>
<accession>A0A855U176</accession>
<evidence type="ECO:0000256" key="7">
    <source>
        <dbReference type="SAM" id="Phobius"/>
    </source>
</evidence>
<gene>
    <name evidence="8" type="ORF">DAI13_17335</name>
</gene>
<dbReference type="CDD" id="cd01127">
    <property type="entry name" value="TrwB_TraG_TraD_VirD4"/>
    <property type="match status" value="1"/>
</dbReference>
<evidence type="ECO:0000256" key="5">
    <source>
        <dbReference type="ARBA" id="ARBA00022989"/>
    </source>
</evidence>
<dbReference type="GO" id="GO:0005886">
    <property type="term" value="C:plasma membrane"/>
    <property type="evidence" value="ECO:0007669"/>
    <property type="project" value="UniProtKB-SubCell"/>
</dbReference>
<dbReference type="InterPro" id="IPR003688">
    <property type="entry name" value="TraG/VirD4"/>
</dbReference>
<protein>
    <submittedName>
        <fullName evidence="8">Conjugal transfer protein TraG</fullName>
    </submittedName>
</protein>
<evidence type="ECO:0000313" key="8">
    <source>
        <dbReference type="EMBL" id="PTN72718.1"/>
    </source>
</evidence>
<keyword evidence="5 7" id="KW-1133">Transmembrane helix</keyword>
<proteinExistence type="inferred from homology"/>
<name>A0A855U176_ENTFL</name>
<evidence type="ECO:0000256" key="3">
    <source>
        <dbReference type="ARBA" id="ARBA00022475"/>
    </source>
</evidence>
<keyword evidence="6 7" id="KW-0472">Membrane</keyword>
<keyword evidence="4 7" id="KW-0812">Transmembrane</keyword>
<dbReference type="AlphaFoldDB" id="A0A855U176"/>
<dbReference type="InterPro" id="IPR051539">
    <property type="entry name" value="T4SS-coupling_protein"/>
</dbReference>
<dbReference type="RefSeq" id="WP_010715709.1">
    <property type="nucleotide sequence ID" value="NZ_CABGSX010000006.1"/>
</dbReference>
<organism evidence="8 9">
    <name type="scientific">Enterococcus faecalis</name>
    <name type="common">Streptococcus faecalis</name>
    <dbReference type="NCBI Taxonomy" id="1351"/>
    <lineage>
        <taxon>Bacteria</taxon>
        <taxon>Bacillati</taxon>
        <taxon>Bacillota</taxon>
        <taxon>Bacilli</taxon>
        <taxon>Lactobacillales</taxon>
        <taxon>Enterococcaceae</taxon>
        <taxon>Enterococcus</taxon>
    </lineage>
</organism>
<comment type="subcellular location">
    <subcellularLocation>
        <location evidence="1">Cell membrane</location>
        <topology evidence="1">Multi-pass membrane protein</topology>
    </subcellularLocation>
</comment>
<dbReference type="EMBL" id="PZZH01000003">
    <property type="protein sequence ID" value="PTN72718.1"/>
    <property type="molecule type" value="Genomic_DNA"/>
</dbReference>
<dbReference type="NCBIfam" id="NF045973">
    <property type="entry name" value="conju_CD1115"/>
    <property type="match status" value="1"/>
</dbReference>
<feature type="transmembrane region" description="Helical" evidence="7">
    <location>
        <begin position="77"/>
        <end position="97"/>
    </location>
</feature>
<dbReference type="Gene3D" id="3.40.50.300">
    <property type="entry name" value="P-loop containing nucleotide triphosphate hydrolases"/>
    <property type="match status" value="2"/>
</dbReference>
<reference evidence="8 9" key="1">
    <citation type="submission" date="2018-04" db="EMBL/GenBank/DDBJ databases">
        <authorList>
            <person name="Van Tyne D."/>
        </authorList>
    </citation>
    <scope>NUCLEOTIDE SEQUENCE [LARGE SCALE GENOMIC DNA]</scope>
    <source>
        <strain evidence="8 9">B2535</strain>
    </source>
</reference>
<dbReference type="PANTHER" id="PTHR37937">
    <property type="entry name" value="CONJUGATIVE TRANSFER: DNA TRANSPORT"/>
    <property type="match status" value="1"/>
</dbReference>
<dbReference type="SUPFAM" id="SSF52540">
    <property type="entry name" value="P-loop containing nucleoside triphosphate hydrolases"/>
    <property type="match status" value="1"/>
</dbReference>
<comment type="similarity">
    <text evidence="2">Belongs to the VirD4/TraG family.</text>
</comment>
<comment type="caution">
    <text evidence="8">The sequence shown here is derived from an EMBL/GenBank/DDBJ whole genome shotgun (WGS) entry which is preliminary data.</text>
</comment>
<evidence type="ECO:0000313" key="9">
    <source>
        <dbReference type="Proteomes" id="UP000244140"/>
    </source>
</evidence>
<evidence type="ECO:0000256" key="4">
    <source>
        <dbReference type="ARBA" id="ARBA00022692"/>
    </source>
</evidence>
<dbReference type="PANTHER" id="PTHR37937:SF1">
    <property type="entry name" value="CONJUGATIVE TRANSFER: DNA TRANSPORT"/>
    <property type="match status" value="1"/>
</dbReference>
<sequence length="753" mass="86148">MNKEYKQWKKFLAKPYMLIIFGFVFTMIIFFGVNLIFNFILSLEGIIGRIKEYAATGKQFPVAFSLSWFFIPKKIGGFWVYFCYGGVIGILLGKMLIKLYEIRIAFKDINLKTKGSERFTTKKELDQQYAKVALDDKEYEGSSGIPVATTVETVREKGKKVKKTFVYIDRKNTNSATIGGTQSGKTSLFSYPFLDLIMRAKEKDSVIVNDLKGDMLKNTKDSFEKYGYDVYCLNLVDPTNGIHYNPLDLVKQAYLKGDTTKAQMLANSLSFSLYHNPNAKEPMWEEASISLLNALILAICEIGIETKQTQIINMYAVTSMLEELGAYPDEKGNTALDTFFNDLPPTSVARKQYGTIKFSQGITRSGIFTGTMAKLKNYTYDAIARLTLDSDFNLEDLGYGEKPIALFIVYPDWNDSNYSIISTFLSQVNEVLAERATLTGKGVKRRVRYLLEEAANIPPIDGLSRSMNVGLGRNLIYHLVIQSYAQLDDKYGDKMSKAITAACGNQIYIMSDEYDDADYFAKKLGEKTVIAPDRHGDPMSIDKSFGEREDGRQLLTANELRDLKEGEWVVDRTKMRRDLRGQKITPYPIFANVNDGTEMRFHYEYLLPRFDGKKNLTELKLSKEQHSSIDLVDYIVKWDEYEVDENDQRIPSKEEQQQKRQEKEEERYMAEQVAAIDSVSLDTNIKPTLREQLGESVFEEFFLAAYKDNLSENEKEKLSTFTDENQLRYFCNTEYRPNLKAAFIAFKGSVNEE</sequence>
<dbReference type="Proteomes" id="UP000244140">
    <property type="component" value="Unassembled WGS sequence"/>
</dbReference>
<dbReference type="Pfam" id="PF02534">
    <property type="entry name" value="T4SS-DNA_transf"/>
    <property type="match status" value="1"/>
</dbReference>
<keyword evidence="3" id="KW-1003">Cell membrane</keyword>